<keyword evidence="2" id="KW-0813">Transport</keyword>
<name>A0A066XED9_COLSU</name>
<gene>
    <name evidence="10" type="ORF">CSUB01_00680</name>
</gene>
<keyword evidence="3 7" id="KW-0812">Transmembrane</keyword>
<dbReference type="SFLD" id="SFLDG01168">
    <property type="entry name" value="Ferric_reductase_subgroup_(FRE"/>
    <property type="match status" value="1"/>
</dbReference>
<feature type="transmembrane region" description="Helical" evidence="7">
    <location>
        <begin position="353"/>
        <end position="374"/>
    </location>
</feature>
<dbReference type="OrthoDB" id="167398at2759"/>
<feature type="transmembrane region" description="Helical" evidence="7">
    <location>
        <begin position="314"/>
        <end position="333"/>
    </location>
</feature>
<dbReference type="AlphaFoldDB" id="A0A066XED9"/>
<keyword evidence="8" id="KW-0732">Signal</keyword>
<keyword evidence="11" id="KW-1185">Reference proteome</keyword>
<evidence type="ECO:0000259" key="9">
    <source>
        <dbReference type="Pfam" id="PF01794"/>
    </source>
</evidence>
<dbReference type="InterPro" id="IPR013130">
    <property type="entry name" value="Fe3_Rdtase_TM_dom"/>
</dbReference>
<dbReference type="GO" id="GO:0006879">
    <property type="term" value="P:intracellular iron ion homeostasis"/>
    <property type="evidence" value="ECO:0007669"/>
    <property type="project" value="TreeGrafter"/>
</dbReference>
<dbReference type="GO" id="GO:0000293">
    <property type="term" value="F:ferric-chelate reductase activity"/>
    <property type="evidence" value="ECO:0007669"/>
    <property type="project" value="TreeGrafter"/>
</dbReference>
<keyword evidence="5" id="KW-0406">Ion transport</keyword>
<evidence type="ECO:0000256" key="4">
    <source>
        <dbReference type="ARBA" id="ARBA00022989"/>
    </source>
</evidence>
<dbReference type="InterPro" id="IPR039261">
    <property type="entry name" value="FNR_nucleotide-bd"/>
</dbReference>
<protein>
    <submittedName>
        <fullName evidence="10">Putative ferric reductase like transmembrane component</fullName>
    </submittedName>
</protein>
<keyword evidence="6 7" id="KW-0472">Membrane</keyword>
<comment type="caution">
    <text evidence="10">The sequence shown here is derived from an EMBL/GenBank/DDBJ whole genome shotgun (WGS) entry which is preliminary data.</text>
</comment>
<dbReference type="EMBL" id="JMSE01000971">
    <property type="protein sequence ID" value="KDN66014.1"/>
    <property type="molecule type" value="Genomic_DNA"/>
</dbReference>
<feature type="transmembrane region" description="Helical" evidence="7">
    <location>
        <begin position="175"/>
        <end position="196"/>
    </location>
</feature>
<feature type="chain" id="PRO_5001630094" evidence="8">
    <location>
        <begin position="19"/>
        <end position="681"/>
    </location>
</feature>
<comment type="subcellular location">
    <subcellularLocation>
        <location evidence="1">Membrane</location>
        <topology evidence="1">Multi-pass membrane protein</topology>
    </subcellularLocation>
</comment>
<dbReference type="OMA" id="GHQWGYE"/>
<evidence type="ECO:0000313" key="10">
    <source>
        <dbReference type="EMBL" id="KDN66014.1"/>
    </source>
</evidence>
<feature type="transmembrane region" description="Helical" evidence="7">
    <location>
        <begin position="413"/>
        <end position="431"/>
    </location>
</feature>
<reference evidence="11" key="1">
    <citation type="journal article" date="2014" name="Genome Announc.">
        <title>Draft genome sequence of Colletotrichum sublineola, a destructive pathogen of cultivated sorghum.</title>
        <authorList>
            <person name="Baroncelli R."/>
            <person name="Sanz-Martin J.M."/>
            <person name="Rech G.E."/>
            <person name="Sukno S.A."/>
            <person name="Thon M.R."/>
        </authorList>
    </citation>
    <scope>NUCLEOTIDE SEQUENCE [LARGE SCALE GENOMIC DNA]</scope>
    <source>
        <strain evidence="11">TX430BB</strain>
    </source>
</reference>
<feature type="transmembrane region" description="Helical" evidence="7">
    <location>
        <begin position="269"/>
        <end position="293"/>
    </location>
</feature>
<proteinExistence type="predicted"/>
<feature type="transmembrane region" description="Helical" evidence="7">
    <location>
        <begin position="237"/>
        <end position="257"/>
    </location>
</feature>
<feature type="transmembrane region" description="Helical" evidence="7">
    <location>
        <begin position="381"/>
        <end position="401"/>
    </location>
</feature>
<evidence type="ECO:0000256" key="8">
    <source>
        <dbReference type="SAM" id="SignalP"/>
    </source>
</evidence>
<dbReference type="InterPro" id="IPR051410">
    <property type="entry name" value="Ferric/Cupric_Reductase"/>
</dbReference>
<feature type="signal peptide" evidence="8">
    <location>
        <begin position="1"/>
        <end position="18"/>
    </location>
</feature>
<evidence type="ECO:0000256" key="3">
    <source>
        <dbReference type="ARBA" id="ARBA00022692"/>
    </source>
</evidence>
<evidence type="ECO:0000256" key="2">
    <source>
        <dbReference type="ARBA" id="ARBA00022448"/>
    </source>
</evidence>
<keyword evidence="4 7" id="KW-1133">Transmembrane helix</keyword>
<sequence length="681" mass="75294">MVLRSFLRLVFAATGGLAMGSDGRAGYGLVGYGIKMYDPPCASACRDAISGATLHCSTIGSDNMSGMVMTDGDCYAADDAFLGTLAWCVAARCAGIPEWKLEKYWKDNVAGNAAVQPNPKVTFQQALATVSGTPTAVYAATGPLNQTSLVSQDLWYAAYNTDVIFEGQESMQVKYGLVILLSGILIPVAFSLLRFVPLPAKWCSIFSAWVIDPPLFGSHHDTPVFFGLAVMPKRGQALFVFYFIVINTVLSAVNYEYADPNTWFPGDRWRWMCMLVSNRLGLLSFSNLALVFLYAGRNNLLLWVTDWPHSTFLLLHRWIAAIATLQAILHSIIYLDVYVKNGTHSSESKEPYWYWGVVATVCLVVLFPTSAMPVRKKVYELFLAWHVAMAILVVAGCYWHIVFAFRHKWGYEVWIFVCMAVWGFDRVARIARLARYGVKRASVAVIDGEYCRVTIPGTHASGVAYVYFPTLTWRVWENHPFSVASAILPSARQRGEHVAESSDDVEKRTATITSLLEERHSSISHSTRESPQVGITFYIRMQSGITSLLRHRDSIPVLLETGYPSHSPLSESPHNSPTLVALAGGVGITAVLPYVRSHPGHVKLYWGCRSRGLVDDIESAGVLSGIESELFIGKRMAVREVLENVLLGGRDEVCVLVSGPDGLIDEVRCVFNEILDLACRE</sequence>
<dbReference type="STRING" id="1173701.A0A066XED9"/>
<evidence type="ECO:0000256" key="7">
    <source>
        <dbReference type="SAM" id="Phobius"/>
    </source>
</evidence>
<accession>A0A066XED9</accession>
<dbReference type="Proteomes" id="UP000027238">
    <property type="component" value="Unassembled WGS sequence"/>
</dbReference>
<evidence type="ECO:0000256" key="5">
    <source>
        <dbReference type="ARBA" id="ARBA00023065"/>
    </source>
</evidence>
<dbReference type="SUPFAM" id="SSF52343">
    <property type="entry name" value="Ferredoxin reductase-like, C-terminal NADP-linked domain"/>
    <property type="match status" value="1"/>
</dbReference>
<evidence type="ECO:0000313" key="11">
    <source>
        <dbReference type="Proteomes" id="UP000027238"/>
    </source>
</evidence>
<evidence type="ECO:0000256" key="1">
    <source>
        <dbReference type="ARBA" id="ARBA00004141"/>
    </source>
</evidence>
<dbReference type="eggNOG" id="KOG0039">
    <property type="taxonomic scope" value="Eukaryota"/>
</dbReference>
<feature type="domain" description="Ferric oxidoreductase" evidence="9">
    <location>
        <begin position="280"/>
        <end position="397"/>
    </location>
</feature>
<dbReference type="GO" id="GO:0006826">
    <property type="term" value="P:iron ion transport"/>
    <property type="evidence" value="ECO:0007669"/>
    <property type="project" value="TreeGrafter"/>
</dbReference>
<dbReference type="SFLD" id="SFLDS00052">
    <property type="entry name" value="Ferric_Reductase_Domain"/>
    <property type="match status" value="1"/>
</dbReference>
<dbReference type="Pfam" id="PF01794">
    <property type="entry name" value="Ferric_reduct"/>
    <property type="match status" value="1"/>
</dbReference>
<dbReference type="PANTHER" id="PTHR32361:SF9">
    <property type="entry name" value="FERRIC REDUCTASE TRANSMEMBRANE COMPONENT 3-RELATED"/>
    <property type="match status" value="1"/>
</dbReference>
<dbReference type="HOGENOM" id="CLU_010365_2_0_1"/>
<evidence type="ECO:0000256" key="6">
    <source>
        <dbReference type="ARBA" id="ARBA00023136"/>
    </source>
</evidence>
<organism evidence="10 11">
    <name type="scientific">Colletotrichum sublineola</name>
    <name type="common">Sorghum anthracnose fungus</name>
    <dbReference type="NCBI Taxonomy" id="1173701"/>
    <lineage>
        <taxon>Eukaryota</taxon>
        <taxon>Fungi</taxon>
        <taxon>Dikarya</taxon>
        <taxon>Ascomycota</taxon>
        <taxon>Pezizomycotina</taxon>
        <taxon>Sordariomycetes</taxon>
        <taxon>Hypocreomycetidae</taxon>
        <taxon>Glomerellales</taxon>
        <taxon>Glomerellaceae</taxon>
        <taxon>Colletotrichum</taxon>
        <taxon>Colletotrichum graminicola species complex</taxon>
    </lineage>
</organism>
<dbReference type="CDD" id="cd06186">
    <property type="entry name" value="NOX_Duox_like_FAD_NADP"/>
    <property type="match status" value="1"/>
</dbReference>
<dbReference type="PANTHER" id="PTHR32361">
    <property type="entry name" value="FERRIC/CUPRIC REDUCTASE TRANSMEMBRANE COMPONENT"/>
    <property type="match status" value="1"/>
</dbReference>
<dbReference type="GO" id="GO:0005886">
    <property type="term" value="C:plasma membrane"/>
    <property type="evidence" value="ECO:0007669"/>
    <property type="project" value="TreeGrafter"/>
</dbReference>
<dbReference type="GO" id="GO:0015677">
    <property type="term" value="P:copper ion import"/>
    <property type="evidence" value="ECO:0007669"/>
    <property type="project" value="TreeGrafter"/>
</dbReference>